<accession>A0A9N8VUQ3</accession>
<dbReference type="EMBL" id="CAJVPZ010000311">
    <property type="protein sequence ID" value="CAG8460696.1"/>
    <property type="molecule type" value="Genomic_DNA"/>
</dbReference>
<dbReference type="Proteomes" id="UP000789396">
    <property type="component" value="Unassembled WGS sequence"/>
</dbReference>
<comment type="caution">
    <text evidence="1">The sequence shown here is derived from an EMBL/GenBank/DDBJ whole genome shotgun (WGS) entry which is preliminary data.</text>
</comment>
<evidence type="ECO:0000313" key="1">
    <source>
        <dbReference type="EMBL" id="CAG8460696.1"/>
    </source>
</evidence>
<dbReference type="OrthoDB" id="2441085at2759"/>
<name>A0A9N8VUQ3_9GLOM</name>
<evidence type="ECO:0000313" key="2">
    <source>
        <dbReference type="Proteomes" id="UP000789396"/>
    </source>
</evidence>
<organism evidence="1 2">
    <name type="scientific">Racocetra fulgida</name>
    <dbReference type="NCBI Taxonomy" id="60492"/>
    <lineage>
        <taxon>Eukaryota</taxon>
        <taxon>Fungi</taxon>
        <taxon>Fungi incertae sedis</taxon>
        <taxon>Mucoromycota</taxon>
        <taxon>Glomeromycotina</taxon>
        <taxon>Glomeromycetes</taxon>
        <taxon>Diversisporales</taxon>
        <taxon>Gigasporaceae</taxon>
        <taxon>Racocetra</taxon>
    </lineage>
</organism>
<sequence>MSLINLQNFALNILKETKHNIVQNIIITELPPYLIFPTQLSEDSYTYLYKEIVKAE</sequence>
<keyword evidence="2" id="KW-1185">Reference proteome</keyword>
<protein>
    <submittedName>
        <fullName evidence="1">6283_t:CDS:1</fullName>
    </submittedName>
</protein>
<feature type="non-terminal residue" evidence="1">
    <location>
        <position position="1"/>
    </location>
</feature>
<proteinExistence type="predicted"/>
<dbReference type="AlphaFoldDB" id="A0A9N8VUQ3"/>
<gene>
    <name evidence="1" type="ORF">RFULGI_LOCUS671</name>
</gene>
<reference evidence="1" key="1">
    <citation type="submission" date="2021-06" db="EMBL/GenBank/DDBJ databases">
        <authorList>
            <person name="Kallberg Y."/>
            <person name="Tangrot J."/>
            <person name="Rosling A."/>
        </authorList>
    </citation>
    <scope>NUCLEOTIDE SEQUENCE</scope>
    <source>
        <strain evidence="1">IN212</strain>
    </source>
</reference>